<dbReference type="OrthoDB" id="63188at2"/>
<gene>
    <name evidence="7" type="ORF">SAMN04488564_112118</name>
</gene>
<dbReference type="GO" id="GO:0140359">
    <property type="term" value="F:ABC-type transporter activity"/>
    <property type="evidence" value="ECO:0007669"/>
    <property type="project" value="InterPro"/>
</dbReference>
<evidence type="ECO:0000256" key="2">
    <source>
        <dbReference type="ARBA" id="ARBA00022692"/>
    </source>
</evidence>
<evidence type="ECO:0000313" key="8">
    <source>
        <dbReference type="Proteomes" id="UP000198583"/>
    </source>
</evidence>
<evidence type="ECO:0000313" key="7">
    <source>
        <dbReference type="EMBL" id="SFR28007.1"/>
    </source>
</evidence>
<feature type="domain" description="ABC-2 type transporter transmembrane" evidence="6">
    <location>
        <begin position="9"/>
        <end position="202"/>
    </location>
</feature>
<dbReference type="PANTHER" id="PTHR43229:SF2">
    <property type="entry name" value="NODULATION PROTEIN J"/>
    <property type="match status" value="1"/>
</dbReference>
<organism evidence="7 8">
    <name type="scientific">Lentzea waywayandensis</name>
    <dbReference type="NCBI Taxonomy" id="84724"/>
    <lineage>
        <taxon>Bacteria</taxon>
        <taxon>Bacillati</taxon>
        <taxon>Actinomycetota</taxon>
        <taxon>Actinomycetes</taxon>
        <taxon>Pseudonocardiales</taxon>
        <taxon>Pseudonocardiaceae</taxon>
        <taxon>Lentzea</taxon>
    </lineage>
</organism>
<keyword evidence="3 5" id="KW-1133">Transmembrane helix</keyword>
<feature type="transmembrane region" description="Helical" evidence="5">
    <location>
        <begin position="164"/>
        <end position="183"/>
    </location>
</feature>
<evidence type="ECO:0000259" key="6">
    <source>
        <dbReference type="Pfam" id="PF01061"/>
    </source>
</evidence>
<feature type="transmembrane region" description="Helical" evidence="5">
    <location>
        <begin position="59"/>
        <end position="77"/>
    </location>
</feature>
<name>A0A1I6FE22_9PSEU</name>
<evidence type="ECO:0000256" key="1">
    <source>
        <dbReference type="ARBA" id="ARBA00004141"/>
    </source>
</evidence>
<feature type="transmembrane region" description="Helical" evidence="5">
    <location>
        <begin position="219"/>
        <end position="238"/>
    </location>
</feature>
<dbReference type="Pfam" id="PF01061">
    <property type="entry name" value="ABC2_membrane"/>
    <property type="match status" value="1"/>
</dbReference>
<dbReference type="STRING" id="84724.SAMN04488564_112118"/>
<feature type="transmembrane region" description="Helical" evidence="5">
    <location>
        <begin position="20"/>
        <end position="39"/>
    </location>
</feature>
<dbReference type="InterPro" id="IPR013525">
    <property type="entry name" value="ABC2_TM"/>
</dbReference>
<protein>
    <submittedName>
        <fullName evidence="7">ABC-2 type transport system permease protein</fullName>
    </submittedName>
</protein>
<keyword evidence="4 5" id="KW-0472">Membrane</keyword>
<evidence type="ECO:0000256" key="5">
    <source>
        <dbReference type="SAM" id="Phobius"/>
    </source>
</evidence>
<feature type="transmembrane region" description="Helical" evidence="5">
    <location>
        <begin position="98"/>
        <end position="121"/>
    </location>
</feature>
<dbReference type="InterPro" id="IPR051784">
    <property type="entry name" value="Nod_factor_ABC_transporter"/>
</dbReference>
<reference evidence="8" key="1">
    <citation type="submission" date="2016-10" db="EMBL/GenBank/DDBJ databases">
        <authorList>
            <person name="Varghese N."/>
            <person name="Submissions S."/>
        </authorList>
    </citation>
    <scope>NUCLEOTIDE SEQUENCE [LARGE SCALE GENOMIC DNA]</scope>
    <source>
        <strain evidence="8">DSM 44232</strain>
    </source>
</reference>
<dbReference type="PANTHER" id="PTHR43229">
    <property type="entry name" value="NODULATION PROTEIN J"/>
    <property type="match status" value="1"/>
</dbReference>
<dbReference type="RefSeq" id="WP_093603633.1">
    <property type="nucleotide sequence ID" value="NZ_FOYL01000012.1"/>
</dbReference>
<dbReference type="EMBL" id="FOYL01000012">
    <property type="protein sequence ID" value="SFR28007.1"/>
    <property type="molecule type" value="Genomic_DNA"/>
</dbReference>
<comment type="subcellular location">
    <subcellularLocation>
        <location evidence="1">Membrane</location>
        <topology evidence="1">Multi-pass membrane protein</topology>
    </subcellularLocation>
</comment>
<dbReference type="AlphaFoldDB" id="A0A1I6FE22"/>
<proteinExistence type="predicted"/>
<keyword evidence="8" id="KW-1185">Reference proteome</keyword>
<accession>A0A1I6FE22</accession>
<evidence type="ECO:0000256" key="4">
    <source>
        <dbReference type="ARBA" id="ARBA00023136"/>
    </source>
</evidence>
<dbReference type="Proteomes" id="UP000198583">
    <property type="component" value="Unassembled WGS sequence"/>
</dbReference>
<keyword evidence="2 5" id="KW-0812">Transmembrane</keyword>
<evidence type="ECO:0000256" key="3">
    <source>
        <dbReference type="ARBA" id="ARBA00022989"/>
    </source>
</evidence>
<dbReference type="GO" id="GO:0016020">
    <property type="term" value="C:membrane"/>
    <property type="evidence" value="ECO:0007669"/>
    <property type="project" value="UniProtKB-SubCell"/>
</dbReference>
<feature type="transmembrane region" description="Helical" evidence="5">
    <location>
        <begin position="133"/>
        <end position="157"/>
    </location>
</feature>
<sequence>MNTRFLGLELRRAVRNGRYLIFTVVLPSVMFVLFVNLYGDGEGTFPNGLPVTTSLMMNMALFGVMAGPLSIGARIAVERGLGWQRQLRLTPLTGAGYLTTKGALGMLVGLPGILLVCVIGAVEGVRMDAPHWFGVLATLWLGAIPFVLLGIVIGLIATPDGMQAVTGLASMLFGLLGGIWIPADVAPAWLAGIMKALPTFWVKQLTQAPFVSGVDVKQALLVIALWVAGLSVIAVRRYRAQN</sequence>